<organism evidence="2 3">
    <name type="scientific">Sessilibacter corallicola</name>
    <dbReference type="NCBI Taxonomy" id="2904075"/>
    <lineage>
        <taxon>Bacteria</taxon>
        <taxon>Pseudomonadati</taxon>
        <taxon>Pseudomonadota</taxon>
        <taxon>Gammaproteobacteria</taxon>
        <taxon>Cellvibrionales</taxon>
        <taxon>Cellvibrionaceae</taxon>
        <taxon>Sessilibacter</taxon>
    </lineage>
</organism>
<comment type="caution">
    <text evidence="2">The sequence shown here is derived from an EMBL/GenBank/DDBJ whole genome shotgun (WGS) entry which is preliminary data.</text>
</comment>
<accession>A0ABQ0A541</accession>
<dbReference type="Gene3D" id="2.40.10.220">
    <property type="entry name" value="predicted glycosyltransferase like domains"/>
    <property type="match status" value="1"/>
</dbReference>
<dbReference type="EMBL" id="BAABWN010000002">
    <property type="protein sequence ID" value="GAA6166751.1"/>
    <property type="molecule type" value="Genomic_DNA"/>
</dbReference>
<protein>
    <recommendedName>
        <fullName evidence="1">PilZ domain-containing protein</fullName>
    </recommendedName>
</protein>
<name>A0ABQ0A541_9GAMM</name>
<dbReference type="RefSeq" id="WP_233087273.1">
    <property type="nucleotide sequence ID" value="NZ_BAABWN010000002.1"/>
</dbReference>
<evidence type="ECO:0000313" key="3">
    <source>
        <dbReference type="Proteomes" id="UP001465153"/>
    </source>
</evidence>
<evidence type="ECO:0000259" key="1">
    <source>
        <dbReference type="Pfam" id="PF07238"/>
    </source>
</evidence>
<evidence type="ECO:0000313" key="2">
    <source>
        <dbReference type="EMBL" id="GAA6166751.1"/>
    </source>
</evidence>
<keyword evidence="3" id="KW-1185">Reference proteome</keyword>
<dbReference type="SUPFAM" id="SSF141371">
    <property type="entry name" value="PilZ domain-like"/>
    <property type="match status" value="1"/>
</dbReference>
<sequence length="124" mass="14183">MTDHLASQQQRDKERRTLKRHQLRCSAELYSVDGDCIGRLVNIHHQGFMGYGFAEIETGERLSMMLNLAENVQGYSTVEFAAECVWRAQGMSEDPSAYWYGFQIVELSPTNKSTLEKIIAQESF</sequence>
<reference evidence="2 3" key="1">
    <citation type="submission" date="2024-04" db="EMBL/GenBank/DDBJ databases">
        <title>Draft genome sequence of Sessilibacter corallicola NBRC 116591.</title>
        <authorList>
            <person name="Miyakawa T."/>
            <person name="Kusuya Y."/>
            <person name="Miura T."/>
        </authorList>
    </citation>
    <scope>NUCLEOTIDE SEQUENCE [LARGE SCALE GENOMIC DNA]</scope>
    <source>
        <strain evidence="2 3">KU-00831-HH</strain>
    </source>
</reference>
<proteinExistence type="predicted"/>
<dbReference type="InterPro" id="IPR009875">
    <property type="entry name" value="PilZ_domain"/>
</dbReference>
<dbReference type="Proteomes" id="UP001465153">
    <property type="component" value="Unassembled WGS sequence"/>
</dbReference>
<gene>
    <name evidence="2" type="ORF">NBRC116591_05610</name>
</gene>
<feature type="domain" description="PilZ" evidence="1">
    <location>
        <begin position="14"/>
        <end position="121"/>
    </location>
</feature>
<dbReference type="Pfam" id="PF07238">
    <property type="entry name" value="PilZ"/>
    <property type="match status" value="1"/>
</dbReference>